<dbReference type="RefSeq" id="XP_022329419.1">
    <property type="nucleotide sequence ID" value="XM_022473711.1"/>
</dbReference>
<reference evidence="2" key="1">
    <citation type="submission" date="2025-08" db="UniProtKB">
        <authorList>
            <consortium name="RefSeq"/>
        </authorList>
    </citation>
    <scope>IDENTIFICATION</scope>
    <source>
        <tissue evidence="2">Whole sample</tissue>
    </source>
</reference>
<dbReference type="Pfam" id="PF05427">
    <property type="entry name" value="FIBP"/>
    <property type="match status" value="1"/>
</dbReference>
<dbReference type="GeneID" id="111128211"/>
<keyword evidence="1" id="KW-1185">Reference proteome</keyword>
<dbReference type="InterPro" id="IPR008614">
    <property type="entry name" value="FIBP"/>
</dbReference>
<dbReference type="GO" id="GO:0005634">
    <property type="term" value="C:nucleus"/>
    <property type="evidence" value="ECO:0007669"/>
    <property type="project" value="TreeGrafter"/>
</dbReference>
<dbReference type="PANTHER" id="PTHR13223">
    <property type="entry name" value="ACIDIC FIBROBLAST GROWTH FACTOR INTRACELLULAR BINDING PROTEIN"/>
    <property type="match status" value="1"/>
</dbReference>
<dbReference type="KEGG" id="cvn:111128211"/>
<protein>
    <submittedName>
        <fullName evidence="2">Acidic fibroblast growth factor intracellular-binding protein-like isoform X1</fullName>
    </submittedName>
</protein>
<organism evidence="1 2">
    <name type="scientific">Crassostrea virginica</name>
    <name type="common">Eastern oyster</name>
    <dbReference type="NCBI Taxonomy" id="6565"/>
    <lineage>
        <taxon>Eukaryota</taxon>
        <taxon>Metazoa</taxon>
        <taxon>Spiralia</taxon>
        <taxon>Lophotrochozoa</taxon>
        <taxon>Mollusca</taxon>
        <taxon>Bivalvia</taxon>
        <taxon>Autobranchia</taxon>
        <taxon>Pteriomorphia</taxon>
        <taxon>Ostreida</taxon>
        <taxon>Ostreoidea</taxon>
        <taxon>Ostreidae</taxon>
        <taxon>Crassostrea</taxon>
    </lineage>
</organism>
<accession>A0A8B8DPB8</accession>
<dbReference type="OrthoDB" id="16955at2759"/>
<dbReference type="AlphaFoldDB" id="A0A8B8DPB8"/>
<proteinExistence type="predicted"/>
<evidence type="ECO:0000313" key="1">
    <source>
        <dbReference type="Proteomes" id="UP000694844"/>
    </source>
</evidence>
<dbReference type="PANTHER" id="PTHR13223:SF2">
    <property type="entry name" value="ACIDIC FIBROBLAST GROWTH FACTOR INTRACELLULAR-BINDING PROTEIN"/>
    <property type="match status" value="1"/>
</dbReference>
<name>A0A8B8DPB8_CRAVI</name>
<gene>
    <name evidence="2" type="primary">LOC111128211</name>
</gene>
<dbReference type="Proteomes" id="UP000694844">
    <property type="component" value="Chromosome 4"/>
</dbReference>
<evidence type="ECO:0000313" key="2">
    <source>
        <dbReference type="RefSeq" id="XP_022329419.1"/>
    </source>
</evidence>
<sequence>MTAVDVFVGNYTLIDFELYDLWLNGYTAQETALFLQKSGIVQRADVSMEIVYSDIQDQYRLFNSLEKLLKNPPKLMDQQIYQMDAEMQRQIIQRYYQFDSVVVREILGKKLSSRNRKDMDDVGEKTRIPLRSCRRQFDNLKRVFKTVEEMMGSLVENVKTHYLLSEELARQYAAIVFIANNRFETGKKKLNHLTLEDFVFCANQMITHWSYSSVVCTVHQDMDVDLDRGFLQDLRELKMISEKEILDEHKGQVITHLKAALPKKSRQVIEESFKTNSKAIINIACGLNHSKEARDIFLDLVEKVTEPCISAGLTASEMEAFLNAYKDSIIKMDVFRLQPHMLVVWERYMKTLILCVLQIYHT</sequence>